<comment type="caution">
    <text evidence="1">The sequence shown here is derived from an EMBL/GenBank/DDBJ whole genome shotgun (WGS) entry which is preliminary data.</text>
</comment>
<evidence type="ECO:0000313" key="2">
    <source>
        <dbReference type="Proteomes" id="UP001207468"/>
    </source>
</evidence>
<dbReference type="EMBL" id="JAGFNK010000007">
    <property type="protein sequence ID" value="KAI9512608.1"/>
    <property type="molecule type" value="Genomic_DNA"/>
</dbReference>
<keyword evidence="2" id="KW-1185">Reference proteome</keyword>
<accession>A0ACC0ULU1</accession>
<sequence>MSGRSPYGTRRLPRHSSSAYQAAANATLPAIISQLPPTWIGPVPRRQRPGSNLHPGWHDGAQVLSHPQMYAQSGTGQTLARPGIEGGFSTTRVPINFYQSPRPRPADNTTVYTRHSGGWHALSPGHGVSMTREPETPAHSRQSIWQSHTAISPQPLPHMDLPIRNTAPAPQHVPSSVIPEHPLPTPPLSAHGDPGPMEIPFAMDICPFPNCGRSFGRPQDLERHVLQHLPRWIHCARCNWTGNRRYALRVHLEMKHGGLPVPEPGSYTIYDAKRIVKLLLSREVTLALAENEARSSFRNRAAQLGMAGHWRQ</sequence>
<organism evidence="1 2">
    <name type="scientific">Russula earlei</name>
    <dbReference type="NCBI Taxonomy" id="71964"/>
    <lineage>
        <taxon>Eukaryota</taxon>
        <taxon>Fungi</taxon>
        <taxon>Dikarya</taxon>
        <taxon>Basidiomycota</taxon>
        <taxon>Agaricomycotina</taxon>
        <taxon>Agaricomycetes</taxon>
        <taxon>Russulales</taxon>
        <taxon>Russulaceae</taxon>
        <taxon>Russula</taxon>
    </lineage>
</organism>
<reference evidence="1" key="1">
    <citation type="submission" date="2021-03" db="EMBL/GenBank/DDBJ databases">
        <title>Evolutionary priming and transition to the ectomycorrhizal habit in an iconic lineage of mushroom-forming fungi: is preadaptation a requirement?</title>
        <authorList>
            <consortium name="DOE Joint Genome Institute"/>
            <person name="Looney B.P."/>
            <person name="Miyauchi S."/>
            <person name="Morin E."/>
            <person name="Drula E."/>
            <person name="Courty P.E."/>
            <person name="Chicoki N."/>
            <person name="Fauchery L."/>
            <person name="Kohler A."/>
            <person name="Kuo A."/>
            <person name="LaButti K."/>
            <person name="Pangilinan J."/>
            <person name="Lipzen A."/>
            <person name="Riley R."/>
            <person name="Andreopoulos W."/>
            <person name="He G."/>
            <person name="Johnson J."/>
            <person name="Barry K.W."/>
            <person name="Grigoriev I.V."/>
            <person name="Nagy L."/>
            <person name="Hibbett D."/>
            <person name="Henrissat B."/>
            <person name="Matheny P.B."/>
            <person name="Labbe J."/>
            <person name="Martin A.F."/>
        </authorList>
    </citation>
    <scope>NUCLEOTIDE SEQUENCE</scope>
    <source>
        <strain evidence="1">BPL698</strain>
    </source>
</reference>
<proteinExistence type="predicted"/>
<name>A0ACC0ULU1_9AGAM</name>
<gene>
    <name evidence="1" type="ORF">F5148DRAFT_789859</name>
</gene>
<dbReference type="Proteomes" id="UP001207468">
    <property type="component" value="Unassembled WGS sequence"/>
</dbReference>
<protein>
    <submittedName>
        <fullName evidence="1">Uncharacterized protein</fullName>
    </submittedName>
</protein>
<evidence type="ECO:0000313" key="1">
    <source>
        <dbReference type="EMBL" id="KAI9512608.1"/>
    </source>
</evidence>